<dbReference type="InterPro" id="IPR050148">
    <property type="entry name" value="Terpene_synthase-like"/>
</dbReference>
<gene>
    <name evidence="6" type="ORF">EJB05_47230</name>
</gene>
<dbReference type="AlphaFoldDB" id="A0A5J9T7H1"/>
<dbReference type="SUPFAM" id="SSF48576">
    <property type="entry name" value="Terpenoid synthases"/>
    <property type="match status" value="1"/>
</dbReference>
<comment type="caution">
    <text evidence="6">The sequence shown here is derived from an EMBL/GenBank/DDBJ whole genome shotgun (WGS) entry which is preliminary data.</text>
</comment>
<dbReference type="Gramene" id="TVU07187">
    <property type="protein sequence ID" value="TVU07187"/>
    <property type="gene ID" value="EJB05_47230"/>
</dbReference>
<evidence type="ECO:0000256" key="1">
    <source>
        <dbReference type="ARBA" id="ARBA00001946"/>
    </source>
</evidence>
<dbReference type="InterPro" id="IPR005630">
    <property type="entry name" value="Terpene_synthase_metal-bd"/>
</dbReference>
<accession>A0A5J9T7H1</accession>
<dbReference type="PANTHER" id="PTHR31225:SF0">
    <property type="entry name" value="S-(+)-LINALOOL SYNTHASE, CHLOROPLASTIC"/>
    <property type="match status" value="1"/>
</dbReference>
<name>A0A5J9T7H1_9POAL</name>
<dbReference type="OrthoDB" id="672026at2759"/>
<evidence type="ECO:0000256" key="2">
    <source>
        <dbReference type="ARBA" id="ARBA00022723"/>
    </source>
</evidence>
<reference evidence="6 7" key="1">
    <citation type="journal article" date="2019" name="Sci. Rep.">
        <title>A high-quality genome of Eragrostis curvula grass provides insights into Poaceae evolution and supports new strategies to enhance forage quality.</title>
        <authorList>
            <person name="Carballo J."/>
            <person name="Santos B.A.C.M."/>
            <person name="Zappacosta D."/>
            <person name="Garbus I."/>
            <person name="Selva J.P."/>
            <person name="Gallo C.A."/>
            <person name="Diaz A."/>
            <person name="Albertini E."/>
            <person name="Caccamo M."/>
            <person name="Echenique V."/>
        </authorList>
    </citation>
    <scope>NUCLEOTIDE SEQUENCE [LARGE SCALE GENOMIC DNA]</scope>
    <source>
        <strain evidence="7">cv. Victoria</strain>
        <tissue evidence="6">Leaf</tissue>
    </source>
</reference>
<dbReference type="Proteomes" id="UP000324897">
    <property type="component" value="Unassembled WGS sequence"/>
</dbReference>
<keyword evidence="4" id="KW-0456">Lyase</keyword>
<evidence type="ECO:0000259" key="5">
    <source>
        <dbReference type="Pfam" id="PF03936"/>
    </source>
</evidence>
<evidence type="ECO:0000313" key="6">
    <source>
        <dbReference type="EMBL" id="TVU07187.1"/>
    </source>
</evidence>
<sequence length="185" mass="21949">FFEFFFHQHIFDLAGSPEELSLFTDVVKRWDITDAHSLPCYMQSCYLAPFSVTNEMAKMVEKEHSQNPIHHFRKAWEKLFDAFMLEAKWFAGHEDEGQYGLDGSYKDYYMSENPSSYPDSINQHIRSLISKAWEELNKECFSIKSFPPIFQEVSLNFARMVRVMYSYDEKQKLSILEEYANFLLL</sequence>
<evidence type="ECO:0000313" key="7">
    <source>
        <dbReference type="Proteomes" id="UP000324897"/>
    </source>
</evidence>
<dbReference type="InterPro" id="IPR008949">
    <property type="entry name" value="Isoprenoid_synthase_dom_sf"/>
</dbReference>
<dbReference type="Pfam" id="PF03936">
    <property type="entry name" value="Terpene_synth_C"/>
    <property type="match status" value="1"/>
</dbReference>
<dbReference type="EMBL" id="RWGY01000045">
    <property type="protein sequence ID" value="TVU07187.1"/>
    <property type="molecule type" value="Genomic_DNA"/>
</dbReference>
<dbReference type="GO" id="GO:0000287">
    <property type="term" value="F:magnesium ion binding"/>
    <property type="evidence" value="ECO:0007669"/>
    <property type="project" value="InterPro"/>
</dbReference>
<proteinExistence type="predicted"/>
<feature type="non-terminal residue" evidence="6">
    <location>
        <position position="1"/>
    </location>
</feature>
<keyword evidence="3" id="KW-0460">Magnesium</keyword>
<keyword evidence="7" id="KW-1185">Reference proteome</keyword>
<dbReference type="Gene3D" id="1.10.600.10">
    <property type="entry name" value="Farnesyl Diphosphate Synthase"/>
    <property type="match status" value="2"/>
</dbReference>
<dbReference type="PANTHER" id="PTHR31225">
    <property type="entry name" value="OS04G0344100 PROTEIN-RELATED"/>
    <property type="match status" value="1"/>
</dbReference>
<evidence type="ECO:0000256" key="4">
    <source>
        <dbReference type="ARBA" id="ARBA00023239"/>
    </source>
</evidence>
<dbReference type="GO" id="GO:0016114">
    <property type="term" value="P:terpenoid biosynthetic process"/>
    <property type="evidence" value="ECO:0007669"/>
    <property type="project" value="InterPro"/>
</dbReference>
<protein>
    <recommendedName>
        <fullName evidence="5">Terpene synthase metal-binding domain-containing protein</fullName>
    </recommendedName>
</protein>
<keyword evidence="2" id="KW-0479">Metal-binding</keyword>
<comment type="cofactor">
    <cofactor evidence="1">
        <name>Mg(2+)</name>
        <dbReference type="ChEBI" id="CHEBI:18420"/>
    </cofactor>
</comment>
<organism evidence="6 7">
    <name type="scientific">Eragrostis curvula</name>
    <name type="common">weeping love grass</name>
    <dbReference type="NCBI Taxonomy" id="38414"/>
    <lineage>
        <taxon>Eukaryota</taxon>
        <taxon>Viridiplantae</taxon>
        <taxon>Streptophyta</taxon>
        <taxon>Embryophyta</taxon>
        <taxon>Tracheophyta</taxon>
        <taxon>Spermatophyta</taxon>
        <taxon>Magnoliopsida</taxon>
        <taxon>Liliopsida</taxon>
        <taxon>Poales</taxon>
        <taxon>Poaceae</taxon>
        <taxon>PACMAD clade</taxon>
        <taxon>Chloridoideae</taxon>
        <taxon>Eragrostideae</taxon>
        <taxon>Eragrostidinae</taxon>
        <taxon>Eragrostis</taxon>
    </lineage>
</organism>
<dbReference type="GO" id="GO:0010333">
    <property type="term" value="F:terpene synthase activity"/>
    <property type="evidence" value="ECO:0007669"/>
    <property type="project" value="InterPro"/>
</dbReference>
<evidence type="ECO:0000256" key="3">
    <source>
        <dbReference type="ARBA" id="ARBA00022842"/>
    </source>
</evidence>
<feature type="domain" description="Terpene synthase metal-binding" evidence="5">
    <location>
        <begin position="10"/>
        <end position="91"/>
    </location>
</feature>